<evidence type="ECO:0000313" key="9">
    <source>
        <dbReference type="EMBL" id="SHF66196.1"/>
    </source>
</evidence>
<dbReference type="GO" id="GO:0005829">
    <property type="term" value="C:cytosol"/>
    <property type="evidence" value="ECO:0007669"/>
    <property type="project" value="TreeGrafter"/>
</dbReference>
<dbReference type="Gene3D" id="3.20.20.140">
    <property type="entry name" value="Metal-dependent hydrolases"/>
    <property type="match status" value="1"/>
</dbReference>
<dbReference type="EMBL" id="FQVY01000001">
    <property type="protein sequence ID" value="SHF66196.1"/>
    <property type="molecule type" value="Genomic_DNA"/>
</dbReference>
<proteinExistence type="inferred from homology"/>
<dbReference type="InterPro" id="IPR032466">
    <property type="entry name" value="Metal_Hydrolase"/>
</dbReference>
<dbReference type="RefSeq" id="WP_021659346.1">
    <property type="nucleotide sequence ID" value="NZ_FQVY01000001.1"/>
</dbReference>
<dbReference type="GO" id="GO:0046872">
    <property type="term" value="F:metal ion binding"/>
    <property type="evidence" value="ECO:0007669"/>
    <property type="project" value="UniProtKB-KW"/>
</dbReference>
<sequence length="331" mass="36232">MKTVPKIELHLHIDGSVPPATAWQLAKDQGLPEGELTLEEVTRRMVIQPGENGTDFKEFDLPLAVMQTAPALRQVTADLIARLAGEGVCYAELRFAPQLHREKGLTQRDAIEAVLQGVADGEAACPEIAVGILLCAMGKLEPAEVNRDENLETVRLAAEFIAAGSKVVGVDLAGYEEHLADYADLFDLARELGVPATCHSEFEVPQCLPFGTARIGHGYQVAQRPDLAEIVKARGVTLEMCPVSSIISYDLPEDGRHPLKVLYDQGVKVTVNTDNLTVLGTSLKREYEYCRRMGFCDRDLILMNINSAEAAFLPPEEKAKLVARLRACLEE</sequence>
<evidence type="ECO:0000256" key="3">
    <source>
        <dbReference type="ARBA" id="ARBA00012784"/>
    </source>
</evidence>
<keyword evidence="6" id="KW-0862">Zinc</keyword>
<reference evidence="9" key="2">
    <citation type="submission" date="2016-11" db="EMBL/GenBank/DDBJ databases">
        <authorList>
            <person name="Varghese N."/>
            <person name="Submissions S."/>
        </authorList>
    </citation>
    <scope>NUCLEOTIDE SEQUENCE</scope>
    <source>
        <strain evidence="9">DSM 4029</strain>
    </source>
</reference>
<reference evidence="8 11" key="3">
    <citation type="journal article" date="2019" name="Nat. Med.">
        <title>A library of human gut bacterial isolates paired with longitudinal multiomics data enables mechanistic microbiome research.</title>
        <authorList>
            <person name="Poyet M."/>
            <person name="Groussin M."/>
            <person name="Gibbons S.M."/>
            <person name="Avila-Pacheco J."/>
            <person name="Jiang X."/>
            <person name="Kearney S.M."/>
            <person name="Perrotta A.R."/>
            <person name="Berdy B."/>
            <person name="Zhao S."/>
            <person name="Lieberman T.D."/>
            <person name="Swanson P.K."/>
            <person name="Smith M."/>
            <person name="Roesemann S."/>
            <person name="Alexander J.E."/>
            <person name="Rich S.A."/>
            <person name="Livny J."/>
            <person name="Vlamakis H."/>
            <person name="Clish C."/>
            <person name="Bullock K."/>
            <person name="Deik A."/>
            <person name="Scott J."/>
            <person name="Pierce K.A."/>
            <person name="Xavier R.J."/>
            <person name="Alm E.J."/>
        </authorList>
    </citation>
    <scope>NUCLEOTIDE SEQUENCE [LARGE SCALE GENOMIC DNA]</scope>
    <source>
        <strain evidence="8 11">BIOML-A2</strain>
    </source>
</reference>
<keyword evidence="5" id="KW-0378">Hydrolase</keyword>
<dbReference type="EMBL" id="WWVX01000001">
    <property type="protein sequence ID" value="MZL68593.1"/>
    <property type="molecule type" value="Genomic_DNA"/>
</dbReference>
<comment type="similarity">
    <text evidence="2">Belongs to the metallo-dependent hydrolases superfamily. Adenosine and AMP deaminases family.</text>
</comment>
<dbReference type="PANTHER" id="PTHR11409:SF43">
    <property type="entry name" value="ADENOSINE DEAMINASE"/>
    <property type="match status" value="1"/>
</dbReference>
<dbReference type="Proteomes" id="UP000474718">
    <property type="component" value="Unassembled WGS sequence"/>
</dbReference>
<keyword evidence="11" id="KW-1185">Reference proteome</keyword>
<dbReference type="SUPFAM" id="SSF51556">
    <property type="entry name" value="Metallo-dependent hydrolases"/>
    <property type="match status" value="1"/>
</dbReference>
<evidence type="ECO:0000256" key="5">
    <source>
        <dbReference type="ARBA" id="ARBA00022801"/>
    </source>
</evidence>
<evidence type="ECO:0000256" key="4">
    <source>
        <dbReference type="ARBA" id="ARBA00022723"/>
    </source>
</evidence>
<evidence type="ECO:0000313" key="8">
    <source>
        <dbReference type="EMBL" id="MZL68593.1"/>
    </source>
</evidence>
<dbReference type="InterPro" id="IPR001365">
    <property type="entry name" value="A_deaminase_dom"/>
</dbReference>
<dbReference type="AlphaFoldDB" id="A0AAQ1MB83"/>
<comment type="cofactor">
    <cofactor evidence="1">
        <name>Zn(2+)</name>
        <dbReference type="ChEBI" id="CHEBI:29105"/>
    </cofactor>
</comment>
<evidence type="ECO:0000256" key="6">
    <source>
        <dbReference type="ARBA" id="ARBA00022833"/>
    </source>
</evidence>
<accession>A0AAQ1MB83</accession>
<protein>
    <recommendedName>
        <fullName evidence="3">adenosine deaminase</fullName>
        <ecNumber evidence="3">3.5.4.4</ecNumber>
    </recommendedName>
</protein>
<gene>
    <name evidence="8" type="ORF">GT747_02225</name>
    <name evidence="9" type="ORF">SAMN05444424_0241</name>
</gene>
<evidence type="ECO:0000256" key="1">
    <source>
        <dbReference type="ARBA" id="ARBA00001947"/>
    </source>
</evidence>
<dbReference type="GO" id="GO:0004000">
    <property type="term" value="F:adenosine deaminase activity"/>
    <property type="evidence" value="ECO:0007669"/>
    <property type="project" value="UniProtKB-ARBA"/>
</dbReference>
<evidence type="ECO:0000256" key="2">
    <source>
        <dbReference type="ARBA" id="ARBA00006676"/>
    </source>
</evidence>
<comment type="caution">
    <text evidence="9">The sequence shown here is derived from an EMBL/GenBank/DDBJ whole genome shotgun (WGS) entry which is preliminary data.</text>
</comment>
<organism evidence="9 10">
    <name type="scientific">Bittarella massiliensis</name>
    <name type="common">ex Durand et al. 2017</name>
    <dbReference type="NCBI Taxonomy" id="1720313"/>
    <lineage>
        <taxon>Bacteria</taxon>
        <taxon>Bacillati</taxon>
        <taxon>Bacillota</taxon>
        <taxon>Clostridia</taxon>
        <taxon>Eubacteriales</taxon>
        <taxon>Oscillospiraceae</taxon>
        <taxon>Bittarella (ex Durand et al. 2017)</taxon>
    </lineage>
</organism>
<dbReference type="Pfam" id="PF00962">
    <property type="entry name" value="A_deaminase"/>
    <property type="match status" value="1"/>
</dbReference>
<dbReference type="GO" id="GO:0043103">
    <property type="term" value="P:hypoxanthine salvage"/>
    <property type="evidence" value="ECO:0007669"/>
    <property type="project" value="TreeGrafter"/>
</dbReference>
<evidence type="ECO:0000313" key="11">
    <source>
        <dbReference type="Proteomes" id="UP000474718"/>
    </source>
</evidence>
<evidence type="ECO:0000313" key="10">
    <source>
        <dbReference type="Proteomes" id="UP000184089"/>
    </source>
</evidence>
<dbReference type="GO" id="GO:0046103">
    <property type="term" value="P:inosine biosynthetic process"/>
    <property type="evidence" value="ECO:0007669"/>
    <property type="project" value="TreeGrafter"/>
</dbReference>
<dbReference type="Proteomes" id="UP000184089">
    <property type="component" value="Unassembled WGS sequence"/>
</dbReference>
<dbReference type="PANTHER" id="PTHR11409">
    <property type="entry name" value="ADENOSINE DEAMINASE"/>
    <property type="match status" value="1"/>
</dbReference>
<keyword evidence="4" id="KW-0479">Metal-binding</keyword>
<reference evidence="10" key="1">
    <citation type="submission" date="2016-11" db="EMBL/GenBank/DDBJ databases">
        <authorList>
            <person name="Jaros S."/>
            <person name="Januszkiewicz K."/>
            <person name="Wedrychowicz H."/>
        </authorList>
    </citation>
    <scope>NUCLEOTIDE SEQUENCE [LARGE SCALE GENOMIC DNA]</scope>
    <source>
        <strain evidence="10">DSM 4029</strain>
    </source>
</reference>
<dbReference type="GO" id="GO:0006154">
    <property type="term" value="P:adenosine catabolic process"/>
    <property type="evidence" value="ECO:0007669"/>
    <property type="project" value="TreeGrafter"/>
</dbReference>
<dbReference type="InterPro" id="IPR006330">
    <property type="entry name" value="Ado/ade_deaminase"/>
</dbReference>
<dbReference type="EC" id="3.5.4.4" evidence="3"/>
<evidence type="ECO:0000259" key="7">
    <source>
        <dbReference type="Pfam" id="PF00962"/>
    </source>
</evidence>
<feature type="domain" description="Adenosine deaminase" evidence="7">
    <location>
        <begin position="5"/>
        <end position="325"/>
    </location>
</feature>
<name>A0AAQ1MB83_9FIRM</name>